<evidence type="ECO:0000313" key="2">
    <source>
        <dbReference type="EMBL" id="WMV18987.1"/>
    </source>
</evidence>
<proteinExistence type="predicted"/>
<protein>
    <recommendedName>
        <fullName evidence="1">Integrase zinc-binding domain-containing protein</fullName>
    </recommendedName>
</protein>
<gene>
    <name evidence="2" type="ORF">MTR67_012372</name>
</gene>
<organism evidence="2 3">
    <name type="scientific">Solanum verrucosum</name>
    <dbReference type="NCBI Taxonomy" id="315347"/>
    <lineage>
        <taxon>Eukaryota</taxon>
        <taxon>Viridiplantae</taxon>
        <taxon>Streptophyta</taxon>
        <taxon>Embryophyta</taxon>
        <taxon>Tracheophyta</taxon>
        <taxon>Spermatophyta</taxon>
        <taxon>Magnoliopsida</taxon>
        <taxon>eudicotyledons</taxon>
        <taxon>Gunneridae</taxon>
        <taxon>Pentapetalae</taxon>
        <taxon>asterids</taxon>
        <taxon>lamiids</taxon>
        <taxon>Solanales</taxon>
        <taxon>Solanaceae</taxon>
        <taxon>Solanoideae</taxon>
        <taxon>Solaneae</taxon>
        <taxon>Solanum</taxon>
    </lineage>
</organism>
<dbReference type="PANTHER" id="PTHR45835:SF91">
    <property type="entry name" value="RETROTRANSPOSON, TY3-GYPSY SUBCLASS-LIKE PROTEIN"/>
    <property type="match status" value="1"/>
</dbReference>
<evidence type="ECO:0000313" key="3">
    <source>
        <dbReference type="Proteomes" id="UP001234989"/>
    </source>
</evidence>
<dbReference type="Pfam" id="PF17921">
    <property type="entry name" value="Integrase_H2C2"/>
    <property type="match status" value="1"/>
</dbReference>
<dbReference type="Proteomes" id="UP001234989">
    <property type="component" value="Chromosome 3"/>
</dbReference>
<name>A0AAF0Q8H3_SOLVR</name>
<evidence type="ECO:0000259" key="1">
    <source>
        <dbReference type="Pfam" id="PF17921"/>
    </source>
</evidence>
<dbReference type="InterPro" id="IPR041588">
    <property type="entry name" value="Integrase_H2C2"/>
</dbReference>
<dbReference type="PANTHER" id="PTHR45835">
    <property type="entry name" value="YALI0A06105P"/>
    <property type="match status" value="1"/>
</dbReference>
<accession>A0AAF0Q8H3</accession>
<sequence length="357" mass="40648">MLEFLKDYDMNVLYHPDKANVVADALNRLSMGSVAHVEEEKKELAKYVHRLAPLGVCLMDTSNGGVIVQNGSESLLIAEVKEKQDRNPILLQLKGAVHQQKVEVFSQEGDGVLCYQGRLCVPNVGELRKLILIEAHNSRYSIHPGATKMYHDLQEVYWWYDMKRAIANFLAKCPNCQQVKVEHQKPGVTKSAHFLVVKTTDSAEDYAKLYINEIVRLHGAPLSIISDRGETTLIGLDSIHEAMKKVQLIKDRLKITQSRQKSYVDVRRRDLKFEIDDWVFLKLLPMKGVVIFGKKGKLIPRYVGPYRIVKKGWLRNKKVASVKVLWRSQSVEGATWEAEAVIMSRYPHLFPSDSVLA</sequence>
<reference evidence="2" key="1">
    <citation type="submission" date="2023-08" db="EMBL/GenBank/DDBJ databases">
        <title>A de novo genome assembly of Solanum verrucosum Schlechtendal, a Mexican diploid species geographically isolated from the other diploid A-genome species in potato relatives.</title>
        <authorList>
            <person name="Hosaka K."/>
        </authorList>
    </citation>
    <scope>NUCLEOTIDE SEQUENCE</scope>
    <source>
        <tissue evidence="2">Young leaves</tissue>
    </source>
</reference>
<dbReference type="AlphaFoldDB" id="A0AAF0Q8H3"/>
<dbReference type="Gene3D" id="1.10.340.70">
    <property type="match status" value="1"/>
</dbReference>
<dbReference type="EMBL" id="CP133614">
    <property type="protein sequence ID" value="WMV18987.1"/>
    <property type="molecule type" value="Genomic_DNA"/>
</dbReference>
<keyword evidence="3" id="KW-1185">Reference proteome</keyword>
<feature type="domain" description="Integrase zinc-binding" evidence="1">
    <location>
        <begin position="126"/>
        <end position="181"/>
    </location>
</feature>